<dbReference type="SUPFAM" id="SSF88946">
    <property type="entry name" value="Sigma2 domain of RNA polymerase sigma factors"/>
    <property type="match status" value="1"/>
</dbReference>
<keyword evidence="3" id="KW-0731">Sigma factor</keyword>
<gene>
    <name evidence="7" type="ORF">A1355_15680</name>
</gene>
<dbReference type="GO" id="GO:0003677">
    <property type="term" value="F:DNA binding"/>
    <property type="evidence" value="ECO:0007669"/>
    <property type="project" value="InterPro"/>
</dbReference>
<organism evidence="7 8">
    <name type="scientific">Methylomonas koyamae</name>
    <dbReference type="NCBI Taxonomy" id="702114"/>
    <lineage>
        <taxon>Bacteria</taxon>
        <taxon>Pseudomonadati</taxon>
        <taxon>Pseudomonadota</taxon>
        <taxon>Gammaproteobacteria</taxon>
        <taxon>Methylococcales</taxon>
        <taxon>Methylococcaceae</taxon>
        <taxon>Methylomonas</taxon>
    </lineage>
</organism>
<dbReference type="OrthoDB" id="9797134at2"/>
<dbReference type="Pfam" id="PF08281">
    <property type="entry name" value="Sigma70_r4_2"/>
    <property type="match status" value="1"/>
</dbReference>
<evidence type="ECO:0000313" key="7">
    <source>
        <dbReference type="EMBL" id="OAI11670.1"/>
    </source>
</evidence>
<proteinExistence type="inferred from homology"/>
<dbReference type="Gene3D" id="1.10.10.10">
    <property type="entry name" value="Winged helix-like DNA-binding domain superfamily/Winged helix DNA-binding domain"/>
    <property type="match status" value="1"/>
</dbReference>
<keyword evidence="8" id="KW-1185">Reference proteome</keyword>
<comment type="caution">
    <text evidence="7">The sequence shown here is derived from an EMBL/GenBank/DDBJ whole genome shotgun (WGS) entry which is preliminary data.</text>
</comment>
<feature type="domain" description="RNA polymerase sigma-70 region 2" evidence="5">
    <location>
        <begin position="10"/>
        <end position="74"/>
    </location>
</feature>
<evidence type="ECO:0000259" key="6">
    <source>
        <dbReference type="Pfam" id="PF08281"/>
    </source>
</evidence>
<evidence type="ECO:0000256" key="3">
    <source>
        <dbReference type="ARBA" id="ARBA00023082"/>
    </source>
</evidence>
<dbReference type="Pfam" id="PF04542">
    <property type="entry name" value="Sigma70_r2"/>
    <property type="match status" value="1"/>
</dbReference>
<dbReference type="InterPro" id="IPR039425">
    <property type="entry name" value="RNA_pol_sigma-70-like"/>
</dbReference>
<dbReference type="InterPro" id="IPR036388">
    <property type="entry name" value="WH-like_DNA-bd_sf"/>
</dbReference>
<dbReference type="InterPro" id="IPR013249">
    <property type="entry name" value="RNA_pol_sigma70_r4_t2"/>
</dbReference>
<comment type="similarity">
    <text evidence="1">Belongs to the sigma-70 factor family. ECF subfamily.</text>
</comment>
<dbReference type="STRING" id="702114.A1355_15680"/>
<evidence type="ECO:0000256" key="2">
    <source>
        <dbReference type="ARBA" id="ARBA00023015"/>
    </source>
</evidence>
<dbReference type="EMBL" id="LUUK01000229">
    <property type="protein sequence ID" value="OAI11670.1"/>
    <property type="molecule type" value="Genomic_DNA"/>
</dbReference>
<dbReference type="SUPFAM" id="SSF88659">
    <property type="entry name" value="Sigma3 and sigma4 domains of RNA polymerase sigma factors"/>
    <property type="match status" value="1"/>
</dbReference>
<feature type="domain" description="RNA polymerase sigma factor 70 region 4 type 2" evidence="6">
    <location>
        <begin position="111"/>
        <end position="162"/>
    </location>
</feature>
<dbReference type="GO" id="GO:0006352">
    <property type="term" value="P:DNA-templated transcription initiation"/>
    <property type="evidence" value="ECO:0007669"/>
    <property type="project" value="InterPro"/>
</dbReference>
<reference evidence="8" key="1">
    <citation type="submission" date="2016-03" db="EMBL/GenBank/DDBJ databases">
        <authorList>
            <person name="Heylen K."/>
            <person name="De Vos P."/>
            <person name="Vekeman B."/>
        </authorList>
    </citation>
    <scope>NUCLEOTIDE SEQUENCE [LARGE SCALE GENOMIC DNA]</scope>
    <source>
        <strain evidence="8">R-45383</strain>
    </source>
</reference>
<dbReference type="InterPro" id="IPR014284">
    <property type="entry name" value="RNA_pol_sigma-70_dom"/>
</dbReference>
<evidence type="ECO:0000259" key="5">
    <source>
        <dbReference type="Pfam" id="PF04542"/>
    </source>
</evidence>
<dbReference type="PANTHER" id="PTHR43133:SF63">
    <property type="entry name" value="RNA POLYMERASE SIGMA FACTOR FECI-RELATED"/>
    <property type="match status" value="1"/>
</dbReference>
<dbReference type="PANTHER" id="PTHR43133">
    <property type="entry name" value="RNA POLYMERASE ECF-TYPE SIGMA FACTO"/>
    <property type="match status" value="1"/>
</dbReference>
<dbReference type="InterPro" id="IPR007627">
    <property type="entry name" value="RNA_pol_sigma70_r2"/>
</dbReference>
<dbReference type="Proteomes" id="UP000077628">
    <property type="component" value="Unassembled WGS sequence"/>
</dbReference>
<dbReference type="RefSeq" id="WP_064031687.1">
    <property type="nucleotide sequence ID" value="NZ_LUUK01000229.1"/>
</dbReference>
<dbReference type="InterPro" id="IPR013325">
    <property type="entry name" value="RNA_pol_sigma_r2"/>
</dbReference>
<sequence length="168" mass="19643">MTDTLDIQRLIVRYDAELRRVMFRRCGCWDMAADIVQETYQRMLSGDLWRAADNPRALMHRIAANLATDYERRDAVRDRYLAKSDELPDWVAETEARQPDRLLAARQRLGRLVAAVEGLPPKCRRVFEMRKFEELSQAEIAERLGISRNMVEKHLRNALLALQQVDDD</sequence>
<protein>
    <submittedName>
        <fullName evidence="7">RNA polymerase subunit sigma-24</fullName>
    </submittedName>
</protein>
<dbReference type="CDD" id="cd06171">
    <property type="entry name" value="Sigma70_r4"/>
    <property type="match status" value="1"/>
</dbReference>
<keyword evidence="2" id="KW-0805">Transcription regulation</keyword>
<keyword evidence="4" id="KW-0804">Transcription</keyword>
<dbReference type="GO" id="GO:0016987">
    <property type="term" value="F:sigma factor activity"/>
    <property type="evidence" value="ECO:0007669"/>
    <property type="project" value="UniProtKB-KW"/>
</dbReference>
<name>A0A177N3A5_9GAMM</name>
<dbReference type="AlphaFoldDB" id="A0A177N3A5"/>
<evidence type="ECO:0000313" key="8">
    <source>
        <dbReference type="Proteomes" id="UP000077628"/>
    </source>
</evidence>
<dbReference type="InterPro" id="IPR013324">
    <property type="entry name" value="RNA_pol_sigma_r3/r4-like"/>
</dbReference>
<evidence type="ECO:0000256" key="4">
    <source>
        <dbReference type="ARBA" id="ARBA00023163"/>
    </source>
</evidence>
<evidence type="ECO:0000256" key="1">
    <source>
        <dbReference type="ARBA" id="ARBA00010641"/>
    </source>
</evidence>
<accession>A0A177N3A5</accession>
<dbReference type="NCBIfam" id="TIGR02937">
    <property type="entry name" value="sigma70-ECF"/>
    <property type="match status" value="1"/>
</dbReference>
<dbReference type="Gene3D" id="1.10.1740.10">
    <property type="match status" value="1"/>
</dbReference>